<sequence length="574" mass="65268">MPRGMEKNVQQGFHRGHGSTPHGTRTGWQNLPNELRIMIFSILRESERTHITNYVTTCKQWQRWFEPESFHTIHLDQHKLPHLESVIGDRNHRQLYVQKISFVAKLSTYDCSECMEEEDEDTAFTNSQILFRGMRDLFAVLSSWSVEGRGGICLEIGARSPSDAQHGFREYRFEKSSQMQGPQSKQLYKKHLQKVRDASDACPSWNLVRRGAHAPYGAKRRVLSTLLSPAAGNYPIFFGSDNNVPQKWYRFPRVEVISTLQVRRHGYRRIAFAFLRELASGNMPNLRTVRYERWHHPVDPYPTPRAMRNLDIMVNRGLENFSVFCDHGEPINQEARLDNGVHLSSQSGYGMPMHIVFTICRLRRVCLSFVIEPEDFFWAARRIWSSAKNKAECFPNLESLSMTCGLFCLKDSSALSDTLVDASDALYLMPKLKSVTLWNGGKRWGSYLHLDNTRGPDGLRKPSVTYASTRDLTTSAVISAWKASFEKNRPGEGCLQEVTEKLDKRDIQCAAGMLDQLPDSSLILTEQSKAEMQLEGTARNAFERIGSIGPSATVPALFSLILTESARLLPSNLG</sequence>
<dbReference type="Pfam" id="PF20183">
    <property type="entry name" value="DUF6546"/>
    <property type="match status" value="1"/>
</dbReference>
<organism evidence="3 4">
    <name type="scientific">Emericellopsis atlantica</name>
    <dbReference type="NCBI Taxonomy" id="2614577"/>
    <lineage>
        <taxon>Eukaryota</taxon>
        <taxon>Fungi</taxon>
        <taxon>Dikarya</taxon>
        <taxon>Ascomycota</taxon>
        <taxon>Pezizomycotina</taxon>
        <taxon>Sordariomycetes</taxon>
        <taxon>Hypocreomycetidae</taxon>
        <taxon>Hypocreales</taxon>
        <taxon>Bionectriaceae</taxon>
        <taxon>Emericellopsis</taxon>
    </lineage>
</organism>
<feature type="region of interest" description="Disordered" evidence="1">
    <location>
        <begin position="1"/>
        <end position="29"/>
    </location>
</feature>
<dbReference type="AlphaFoldDB" id="A0A9P7ZF71"/>
<dbReference type="RefSeq" id="XP_046114384.1">
    <property type="nucleotide sequence ID" value="XM_046259321.1"/>
</dbReference>
<comment type="caution">
    <text evidence="3">The sequence shown here is derived from an EMBL/GenBank/DDBJ whole genome shotgun (WGS) entry which is preliminary data.</text>
</comment>
<feature type="domain" description="DUF6546" evidence="2">
    <location>
        <begin position="317"/>
        <end position="518"/>
    </location>
</feature>
<dbReference type="SUPFAM" id="SSF81383">
    <property type="entry name" value="F-box domain"/>
    <property type="match status" value="1"/>
</dbReference>
<dbReference type="OrthoDB" id="4688861at2759"/>
<keyword evidence="4" id="KW-1185">Reference proteome</keyword>
<dbReference type="InterPro" id="IPR046676">
    <property type="entry name" value="DUF6546"/>
</dbReference>
<name>A0A9P7ZF71_9HYPO</name>
<evidence type="ECO:0000313" key="4">
    <source>
        <dbReference type="Proteomes" id="UP000887229"/>
    </source>
</evidence>
<reference evidence="3" key="1">
    <citation type="journal article" date="2021" name="IMA Fungus">
        <title>Genomic characterization of three marine fungi, including Emericellopsis atlantica sp. nov. with signatures of a generalist lifestyle and marine biomass degradation.</title>
        <authorList>
            <person name="Hagestad O.C."/>
            <person name="Hou L."/>
            <person name="Andersen J.H."/>
            <person name="Hansen E.H."/>
            <person name="Altermark B."/>
            <person name="Li C."/>
            <person name="Kuhnert E."/>
            <person name="Cox R.J."/>
            <person name="Crous P.W."/>
            <person name="Spatafora J.W."/>
            <person name="Lail K."/>
            <person name="Amirebrahimi M."/>
            <person name="Lipzen A."/>
            <person name="Pangilinan J."/>
            <person name="Andreopoulos W."/>
            <person name="Hayes R.D."/>
            <person name="Ng V."/>
            <person name="Grigoriev I.V."/>
            <person name="Jackson S.A."/>
            <person name="Sutton T.D.S."/>
            <person name="Dobson A.D.W."/>
            <person name="Rama T."/>
        </authorList>
    </citation>
    <scope>NUCLEOTIDE SEQUENCE</scope>
    <source>
        <strain evidence="3">TS7</strain>
    </source>
</reference>
<proteinExistence type="predicted"/>
<gene>
    <name evidence="3" type="ORF">F5Z01DRAFT_366981</name>
</gene>
<dbReference type="GeneID" id="70290224"/>
<evidence type="ECO:0000259" key="2">
    <source>
        <dbReference type="Pfam" id="PF20183"/>
    </source>
</evidence>
<dbReference type="InterPro" id="IPR036047">
    <property type="entry name" value="F-box-like_dom_sf"/>
</dbReference>
<evidence type="ECO:0000313" key="3">
    <source>
        <dbReference type="EMBL" id="KAG9250460.1"/>
    </source>
</evidence>
<dbReference type="Proteomes" id="UP000887229">
    <property type="component" value="Unassembled WGS sequence"/>
</dbReference>
<accession>A0A9P7ZF71</accession>
<protein>
    <recommendedName>
        <fullName evidence="2">DUF6546 domain-containing protein</fullName>
    </recommendedName>
</protein>
<evidence type="ECO:0000256" key="1">
    <source>
        <dbReference type="SAM" id="MobiDB-lite"/>
    </source>
</evidence>
<dbReference type="EMBL" id="MU251277">
    <property type="protein sequence ID" value="KAG9250460.1"/>
    <property type="molecule type" value="Genomic_DNA"/>
</dbReference>